<reference evidence="11 12" key="1">
    <citation type="submission" date="2011-10" db="EMBL/GenBank/DDBJ databases">
        <title>The Genome Sequence of Actinomyces graevenitzii C83.</title>
        <authorList>
            <consortium name="The Broad Institute Genome Sequencing Platform"/>
            <consortium name="The Broad Institute Genome Sequencing Center for Infectious Disease"/>
            <person name="Earl A."/>
            <person name="Ward D."/>
            <person name="Feldgarden M."/>
            <person name="Gevers D."/>
            <person name="Sibley C.D."/>
            <person name="Field T.R."/>
            <person name="Grinwis M."/>
            <person name="Eshaghurshan C.S."/>
            <person name="Surette M.G."/>
            <person name="Young S.K."/>
            <person name="Zeng Q."/>
            <person name="Gargeya S."/>
            <person name="Fitzgerald M."/>
            <person name="Haas B."/>
            <person name="Abouelleil A."/>
            <person name="Alvarado L."/>
            <person name="Arachchi H.M."/>
            <person name="Berlin A."/>
            <person name="Brown A."/>
            <person name="Chapman S.B."/>
            <person name="Chen Z."/>
            <person name="Dunbar C."/>
            <person name="Freedman E."/>
            <person name="Gearin G."/>
            <person name="Goldberg J."/>
            <person name="Griggs A."/>
            <person name="Gujja S."/>
            <person name="Heiman D."/>
            <person name="Howarth C."/>
            <person name="Larson L."/>
            <person name="Lui A."/>
            <person name="MacDonald P.J.P."/>
            <person name="Montmayeur A."/>
            <person name="Murphy C."/>
            <person name="Neiman D."/>
            <person name="Pearson M."/>
            <person name="Priest M."/>
            <person name="Roberts A."/>
            <person name="Saif S."/>
            <person name="Shea T."/>
            <person name="Shenoy N."/>
            <person name="Sisk P."/>
            <person name="Stolte C."/>
            <person name="Sykes S."/>
            <person name="Wortman J."/>
            <person name="Nusbaum C."/>
            <person name="Birren B."/>
        </authorList>
    </citation>
    <scope>NUCLEOTIDE SEQUENCE [LARGE SCALE GENOMIC DNA]</scope>
    <source>
        <strain evidence="11 12">C83</strain>
    </source>
</reference>
<dbReference type="EMBL" id="ACRN01000001">
    <property type="protein sequence ID" value="EHM89625.1"/>
    <property type="molecule type" value="Genomic_DNA"/>
</dbReference>
<evidence type="ECO:0000256" key="9">
    <source>
        <dbReference type="HAMAP-Rule" id="MF_00572"/>
    </source>
</evidence>
<protein>
    <recommendedName>
        <fullName evidence="4 9">2-isopropylmalate synthase</fullName>
        <ecNumber evidence="4 9">2.3.3.13</ecNumber>
    </recommendedName>
    <alternativeName>
        <fullName evidence="9">Alpha-IPM synthase</fullName>
    </alternativeName>
    <alternativeName>
        <fullName evidence="9">Alpha-isopropylmalate synthase</fullName>
    </alternativeName>
</protein>
<evidence type="ECO:0000256" key="3">
    <source>
        <dbReference type="ARBA" id="ARBA00009767"/>
    </source>
</evidence>
<evidence type="ECO:0000256" key="1">
    <source>
        <dbReference type="ARBA" id="ARBA00000064"/>
    </source>
</evidence>
<feature type="binding site" evidence="9">
    <location>
        <position position="256"/>
    </location>
    <ligand>
        <name>Mg(2+)</name>
        <dbReference type="ChEBI" id="CHEBI:18420"/>
    </ligand>
</feature>
<dbReference type="EC" id="2.3.3.13" evidence="4 9"/>
<dbReference type="InterPro" id="IPR002034">
    <property type="entry name" value="AIPM/Hcit_synth_CS"/>
</dbReference>
<proteinExistence type="inferred from homology"/>
<dbReference type="Pfam" id="PF22615">
    <property type="entry name" value="IPMS_D2"/>
    <property type="match status" value="1"/>
</dbReference>
<dbReference type="STRING" id="435830.HMPREF0045_00290"/>
<evidence type="ECO:0000256" key="5">
    <source>
        <dbReference type="ARBA" id="ARBA00022605"/>
    </source>
</evidence>
<sequence>MRPAQKPIPEPSLMPVAKYLRPPAFSYPQRTWPDKQLTQAPRWLSTDLRDGNQALAEPMDLKRKQRLLRLLVGLGFKEIEVGFPSASALDYDFVRTLAAQPQLIPDVNVSVLTQIRPDLIERTLQSLKGLKRVNVHIYNATSPVFRKHVFGLTKAEVKALAVTGVELVCQAAERYLDDDTHFGLEYSPEMFNDTEPEFALEVCNAVIAAWQPQKRGELIINLPATVERCSPNVFADQVQWLNDNLEQRENVCLSLHPHNDRGSAVAAAELGMRAGAQRIEGCLFGQGERTGNVDLVTLALNLYSQGIDPCLKLSDIDRVRHECEVVTRMEVGPRSPYAGDLVYTSFSGSHQDAIRKVMMVRSAAVTQADDAAAVAWQVPYLPVDPHDLARSYEAVVRVNAQSGKAGVAYLMRAHYQMRLPKRLQKEFSAQVQRYADGAGAEIDAYTIWQLFVDQYLPADTQLIGVTGEPSHNRAALTPKWGRFGLRGSAVSSTDRGQGTLLTVELSDTTLNAPRVISAQGKGPLEALANALASLGVNVQVLNYSQHSLGKGAHSRAVTYIECEVNGVPYWGVGIDRSITTASFKAVISAVNRALRAK</sequence>
<dbReference type="eggNOG" id="COG0119">
    <property type="taxonomic scope" value="Bacteria"/>
</dbReference>
<comment type="subcellular location">
    <subcellularLocation>
        <location evidence="9">Cytoplasm</location>
    </subcellularLocation>
</comment>
<keyword evidence="9" id="KW-0963">Cytoplasm</keyword>
<dbReference type="Gene3D" id="3.20.20.70">
    <property type="entry name" value="Aldolase class I"/>
    <property type="match status" value="1"/>
</dbReference>
<evidence type="ECO:0000313" key="12">
    <source>
        <dbReference type="Proteomes" id="UP000003822"/>
    </source>
</evidence>
<dbReference type="InterPro" id="IPR005668">
    <property type="entry name" value="IPM_Synthase"/>
</dbReference>
<dbReference type="GO" id="GO:0003852">
    <property type="term" value="F:2-isopropylmalate synthase activity"/>
    <property type="evidence" value="ECO:0007669"/>
    <property type="project" value="UniProtKB-UniRule"/>
</dbReference>
<keyword evidence="12" id="KW-1185">Reference proteome</keyword>
<evidence type="ECO:0000256" key="7">
    <source>
        <dbReference type="ARBA" id="ARBA00022723"/>
    </source>
</evidence>
<dbReference type="PANTHER" id="PTHR46911">
    <property type="match status" value="1"/>
</dbReference>
<feature type="domain" description="Pyruvate carboxyltransferase" evidence="10">
    <location>
        <begin position="41"/>
        <end position="317"/>
    </location>
</feature>
<dbReference type="GO" id="GO:0009098">
    <property type="term" value="P:L-leucine biosynthetic process"/>
    <property type="evidence" value="ECO:0007669"/>
    <property type="project" value="UniProtKB-UniRule"/>
</dbReference>
<dbReference type="HOGENOM" id="CLU_004588_3_0_11"/>
<comment type="pathway">
    <text evidence="2 9">Amino-acid biosynthesis; L-leucine biosynthesis; L-leucine from 3-methyl-2-oxobutanoate: step 1/4.</text>
</comment>
<comment type="caution">
    <text evidence="11">The sequence shown here is derived from an EMBL/GenBank/DDBJ whole genome shotgun (WGS) entry which is preliminary data.</text>
</comment>
<dbReference type="SMART" id="SM00917">
    <property type="entry name" value="LeuA_dimer"/>
    <property type="match status" value="1"/>
</dbReference>
<keyword evidence="6 9" id="KW-0808">Transferase</keyword>
<dbReference type="Pfam" id="PF08502">
    <property type="entry name" value="LeuA_dimer"/>
    <property type="match status" value="1"/>
</dbReference>
<evidence type="ECO:0000256" key="2">
    <source>
        <dbReference type="ARBA" id="ARBA00004689"/>
    </source>
</evidence>
<keyword evidence="9" id="KW-0432">Leucine biosynthesis</keyword>
<keyword evidence="9" id="KW-0460">Magnesium</keyword>
<dbReference type="InterPro" id="IPR054692">
    <property type="entry name" value="LeuA-like_post-cat"/>
</dbReference>
<dbReference type="UniPathway" id="UPA00048">
    <property type="reaction ID" value="UER00070"/>
</dbReference>
<dbReference type="PROSITE" id="PS00816">
    <property type="entry name" value="AIPM_HOMOCIT_SYNTH_2"/>
    <property type="match status" value="1"/>
</dbReference>
<dbReference type="AlphaFoldDB" id="G9PD11"/>
<dbReference type="GO" id="GO:0000287">
    <property type="term" value="F:magnesium ion binding"/>
    <property type="evidence" value="ECO:0007669"/>
    <property type="project" value="UniProtKB-UniRule"/>
</dbReference>
<feature type="binding site" evidence="9">
    <location>
        <position position="50"/>
    </location>
    <ligand>
        <name>Mg(2+)</name>
        <dbReference type="ChEBI" id="CHEBI:18420"/>
    </ligand>
</feature>
<dbReference type="GO" id="GO:0005737">
    <property type="term" value="C:cytoplasm"/>
    <property type="evidence" value="ECO:0007669"/>
    <property type="project" value="UniProtKB-SubCell"/>
</dbReference>
<dbReference type="InterPro" id="IPR036230">
    <property type="entry name" value="LeuA_allosteric_dom_sf"/>
</dbReference>
<evidence type="ECO:0000313" key="11">
    <source>
        <dbReference type="EMBL" id="EHM89625.1"/>
    </source>
</evidence>
<dbReference type="SUPFAM" id="SSF89000">
    <property type="entry name" value="post-HMGL domain-like"/>
    <property type="match status" value="1"/>
</dbReference>
<dbReference type="InterPro" id="IPR013785">
    <property type="entry name" value="Aldolase_TIM"/>
</dbReference>
<feature type="region of interest" description="Regulatory domain" evidence="9">
    <location>
        <begin position="458"/>
        <end position="597"/>
    </location>
</feature>
<comment type="catalytic activity">
    <reaction evidence="1 9">
        <text>3-methyl-2-oxobutanoate + acetyl-CoA + H2O = (2S)-2-isopropylmalate + CoA + H(+)</text>
        <dbReference type="Rhea" id="RHEA:21524"/>
        <dbReference type="ChEBI" id="CHEBI:1178"/>
        <dbReference type="ChEBI" id="CHEBI:11851"/>
        <dbReference type="ChEBI" id="CHEBI:15377"/>
        <dbReference type="ChEBI" id="CHEBI:15378"/>
        <dbReference type="ChEBI" id="CHEBI:57287"/>
        <dbReference type="ChEBI" id="CHEBI:57288"/>
        <dbReference type="EC" id="2.3.3.13"/>
    </reaction>
</comment>
<dbReference type="SUPFAM" id="SSF110921">
    <property type="entry name" value="2-isopropylmalate synthase LeuA, allosteric (dimerisation) domain"/>
    <property type="match status" value="1"/>
</dbReference>
<evidence type="ECO:0000256" key="6">
    <source>
        <dbReference type="ARBA" id="ARBA00022679"/>
    </source>
</evidence>
<dbReference type="HAMAP" id="MF_00572">
    <property type="entry name" value="LeuA_type2"/>
    <property type="match status" value="1"/>
</dbReference>
<dbReference type="SUPFAM" id="SSF51569">
    <property type="entry name" value="Aldolase"/>
    <property type="match status" value="1"/>
</dbReference>
<dbReference type="PROSITE" id="PS50991">
    <property type="entry name" value="PYR_CT"/>
    <property type="match status" value="1"/>
</dbReference>
<evidence type="ECO:0000256" key="8">
    <source>
        <dbReference type="ARBA" id="ARBA00023304"/>
    </source>
</evidence>
<dbReference type="GO" id="GO:0003985">
    <property type="term" value="F:acetyl-CoA C-acetyltransferase activity"/>
    <property type="evidence" value="ECO:0007669"/>
    <property type="project" value="UniProtKB-UniRule"/>
</dbReference>
<accession>G9PD11</accession>
<feature type="binding site" evidence="9">
    <location>
        <position position="258"/>
    </location>
    <ligand>
        <name>Mg(2+)</name>
        <dbReference type="ChEBI" id="CHEBI:18420"/>
    </ligand>
</feature>
<dbReference type="Proteomes" id="UP000003822">
    <property type="component" value="Unassembled WGS sequence"/>
</dbReference>
<keyword evidence="5 9" id="KW-0028">Amino-acid biosynthesis</keyword>
<dbReference type="PROSITE" id="PS00815">
    <property type="entry name" value="AIPM_HOMOCIT_SYNTH_1"/>
    <property type="match status" value="1"/>
</dbReference>
<dbReference type="InterPro" id="IPR013709">
    <property type="entry name" value="2-isopropylmalate_synth_dimer"/>
</dbReference>
<evidence type="ECO:0000259" key="10">
    <source>
        <dbReference type="PROSITE" id="PS50991"/>
    </source>
</evidence>
<keyword evidence="8 9" id="KW-0100">Branched-chain amino acid biosynthesis</keyword>
<dbReference type="NCBIfam" id="NF002991">
    <property type="entry name" value="PRK03739.1"/>
    <property type="match status" value="1"/>
</dbReference>
<comment type="function">
    <text evidence="9">Catalyzes the condensation of the acetyl group of acetyl-CoA with 3-methyl-2-oxobutanoate (2-ketoisovalerate) to form 3-carboxy-3-hydroxy-4-methylpentanoate (2-isopropylmalate).</text>
</comment>
<dbReference type="PANTHER" id="PTHR46911:SF1">
    <property type="entry name" value="2-ISOPROPYLMALATE SYNTHASE"/>
    <property type="match status" value="1"/>
</dbReference>
<dbReference type="Pfam" id="PF00682">
    <property type="entry name" value="HMGL-like"/>
    <property type="match status" value="1"/>
</dbReference>
<gene>
    <name evidence="9" type="primary">leuA</name>
    <name evidence="11" type="ORF">HMPREF0045_00290</name>
</gene>
<dbReference type="PATRIC" id="fig|435830.3.peg.280"/>
<evidence type="ECO:0000256" key="4">
    <source>
        <dbReference type="ARBA" id="ARBA00012973"/>
    </source>
</evidence>
<comment type="similarity">
    <text evidence="3 9">Belongs to the alpha-IPM synthase/homocitrate synthase family. LeuA type 2 subfamily.</text>
</comment>
<dbReference type="Gene3D" id="3.30.160.270">
    <property type="match status" value="1"/>
</dbReference>
<organism evidence="11 12">
    <name type="scientific">Actinomyces graevenitzii C83</name>
    <dbReference type="NCBI Taxonomy" id="435830"/>
    <lineage>
        <taxon>Bacteria</taxon>
        <taxon>Bacillati</taxon>
        <taxon>Actinomycetota</taxon>
        <taxon>Actinomycetes</taxon>
        <taxon>Actinomycetales</taxon>
        <taxon>Actinomycetaceae</taxon>
        <taxon>Actinomyces</taxon>
    </lineage>
</organism>
<feature type="binding site" evidence="9">
    <location>
        <position position="292"/>
    </location>
    <ligand>
        <name>Mg(2+)</name>
        <dbReference type="ChEBI" id="CHEBI:18420"/>
    </ligand>
</feature>
<comment type="cofactor">
    <cofactor evidence="9">
        <name>Mg(2+)</name>
        <dbReference type="ChEBI" id="CHEBI:18420"/>
    </cofactor>
</comment>
<dbReference type="InterPro" id="IPR000891">
    <property type="entry name" value="PYR_CT"/>
</dbReference>
<comment type="subunit">
    <text evidence="9">Homodimer.</text>
</comment>
<keyword evidence="7 9" id="KW-0479">Metal-binding</keyword>
<name>G9PD11_9ACTO</name>